<protein>
    <submittedName>
        <fullName evidence="3">Pathway-specific regulatory nit-4</fullName>
    </submittedName>
</protein>
<feature type="domain" description="Xylanolytic transcriptional activator regulatory" evidence="2">
    <location>
        <begin position="194"/>
        <end position="346"/>
    </location>
</feature>
<dbReference type="GO" id="GO:0006351">
    <property type="term" value="P:DNA-templated transcription"/>
    <property type="evidence" value="ECO:0007669"/>
    <property type="project" value="InterPro"/>
</dbReference>
<dbReference type="PANTHER" id="PTHR47256:SF1">
    <property type="entry name" value="ZN(II)2CYS6 TRANSCRIPTION FACTOR (EUROFUNG)"/>
    <property type="match status" value="1"/>
</dbReference>
<evidence type="ECO:0000256" key="1">
    <source>
        <dbReference type="ARBA" id="ARBA00023242"/>
    </source>
</evidence>
<evidence type="ECO:0000313" key="4">
    <source>
        <dbReference type="Proteomes" id="UP000536711"/>
    </source>
</evidence>
<keyword evidence="4" id="KW-1185">Reference proteome</keyword>
<name>A0A8H4JS83_9HYPO</name>
<gene>
    <name evidence="3" type="ORF">FACUT_6212</name>
</gene>
<keyword evidence="1" id="KW-0539">Nucleus</keyword>
<evidence type="ECO:0000259" key="2">
    <source>
        <dbReference type="Pfam" id="PF04082"/>
    </source>
</evidence>
<dbReference type="PANTHER" id="PTHR47256">
    <property type="entry name" value="ZN(II)2CYS6 TRANSCRIPTION FACTOR (EUROFUNG)-RELATED"/>
    <property type="match status" value="1"/>
</dbReference>
<dbReference type="EMBL" id="JAADJF010000141">
    <property type="protein sequence ID" value="KAF4436617.1"/>
    <property type="molecule type" value="Genomic_DNA"/>
</dbReference>
<dbReference type="GO" id="GO:0003677">
    <property type="term" value="F:DNA binding"/>
    <property type="evidence" value="ECO:0007669"/>
    <property type="project" value="InterPro"/>
</dbReference>
<dbReference type="CDD" id="cd12148">
    <property type="entry name" value="fungal_TF_MHR"/>
    <property type="match status" value="1"/>
</dbReference>
<dbReference type="Pfam" id="PF04082">
    <property type="entry name" value="Fungal_trans"/>
    <property type="match status" value="1"/>
</dbReference>
<dbReference type="Proteomes" id="UP000536711">
    <property type="component" value="Unassembled WGS sequence"/>
</dbReference>
<dbReference type="AlphaFoldDB" id="A0A8H4JS83"/>
<organism evidence="3 4">
    <name type="scientific">Fusarium acutatum</name>
    <dbReference type="NCBI Taxonomy" id="78861"/>
    <lineage>
        <taxon>Eukaryota</taxon>
        <taxon>Fungi</taxon>
        <taxon>Dikarya</taxon>
        <taxon>Ascomycota</taxon>
        <taxon>Pezizomycotina</taxon>
        <taxon>Sordariomycetes</taxon>
        <taxon>Hypocreomycetidae</taxon>
        <taxon>Hypocreales</taxon>
        <taxon>Nectriaceae</taxon>
        <taxon>Fusarium</taxon>
        <taxon>Fusarium fujikuroi species complex</taxon>
    </lineage>
</organism>
<dbReference type="InterPro" id="IPR053187">
    <property type="entry name" value="Notoamide_regulator"/>
</dbReference>
<dbReference type="OrthoDB" id="2943660at2759"/>
<sequence length="642" mass="72435">MTVIDFNTDAIIPSFAPAERVFGNGSPGGKEADPDPTCSADLRVHLWGRPLTWPVITTAQVTKEGLGRRGLRGMPPEESEIPVAVQKKYDILLVENQQYRELFDAINKKPECEAQEIFNRLRSSDQPLTVLESMRQAEVLLPKPSTNAWDSDPRVAFFDQKAFESSVIQVPAKPWTTVAGDGIVSELITDYFTWDNSYMFPVLDRITFVDEMRAGDDTEVKWCSPLLVNAICAKRCLMVERGKQFGVMTGRNLSECFLAEAKSCFESEQGRPSIPTVQGLLLIYLTMAATGKDRAGLTYRVTAYEMLKQLRLEARYKAAKNNVPPQTHDMMLISKTLWGIFLLERWEPSTIPPPPIPKPFLSILTFTHKGNLDVLDRPWKDSSDLVPRPPGILAAACSFSELLYEIMQYLTTSKSKRGSEEVIHARRLFFSRLIQLKHDIPRQLVVEQNLTPVTCFLRIDENLMLYTLLQDMPPEIPFGVPYSSTVKDLCIQHCRHDTEIIGSFIKKWPTNLMIAHQLYISMQTLVPILDDAAAQDLFTKSCRMAQLSSGSVRLSGALLQATQAFVWAMDKSIPEPARQHLKGWTQETVEKDLPISFALPPRGEVKEVLTSDESDQEFSIWNLGTLIEKWAMLSMDDSRPSS</sequence>
<evidence type="ECO:0000313" key="3">
    <source>
        <dbReference type="EMBL" id="KAF4436617.1"/>
    </source>
</evidence>
<comment type="caution">
    <text evidence="3">The sequence shown here is derived from an EMBL/GenBank/DDBJ whole genome shotgun (WGS) entry which is preliminary data.</text>
</comment>
<reference evidence="3 4" key="1">
    <citation type="submission" date="2020-01" db="EMBL/GenBank/DDBJ databases">
        <title>Identification and distribution of gene clusters putatively required for synthesis of sphingolipid metabolism inhibitors in phylogenetically diverse species of the filamentous fungus Fusarium.</title>
        <authorList>
            <person name="Kim H.-S."/>
            <person name="Busman M."/>
            <person name="Brown D.W."/>
            <person name="Divon H."/>
            <person name="Uhlig S."/>
            <person name="Proctor R.H."/>
        </authorList>
    </citation>
    <scope>NUCLEOTIDE SEQUENCE [LARGE SCALE GENOMIC DNA]</scope>
    <source>
        <strain evidence="3 4">NRRL 13308</strain>
    </source>
</reference>
<dbReference type="InterPro" id="IPR007219">
    <property type="entry name" value="XnlR_reg_dom"/>
</dbReference>
<accession>A0A8H4JS83</accession>
<dbReference type="GO" id="GO:0008270">
    <property type="term" value="F:zinc ion binding"/>
    <property type="evidence" value="ECO:0007669"/>
    <property type="project" value="InterPro"/>
</dbReference>
<proteinExistence type="predicted"/>